<dbReference type="InterPro" id="IPR029058">
    <property type="entry name" value="AB_hydrolase_fold"/>
</dbReference>
<dbReference type="PROSITE" id="PS00122">
    <property type="entry name" value="CARBOXYLESTERASE_B_1"/>
    <property type="match status" value="1"/>
</dbReference>
<protein>
    <recommendedName>
        <fullName evidence="3">protein-S-isoprenylcysteine alpha-carbonyl methylesterase</fullName>
        <ecNumber evidence="3">3.1.1.n2</ecNumber>
    </recommendedName>
</protein>
<sequence length="401" mass="44753">MPSWSLAIEGARREVGALKGALPKARRIAWFGYFTVREFLSTAMLVPFALRSATARTRVTSETVGRLLGSRARVQRRRYRDLERNMVDVYTPKPTELHDRLGSKGQGLPVVLFVHGGVWSSGELWHYSAMGEDLASQGCVVVVATYNFYPQVSVEHQVKDVKDAIDWTERNCESFGGNREDVTLVGHSSGAHLSLMAVLEGATSRQCPRSVVLMAGVYDIAKHYEYERRRGVHSMSAMERAHGGEENFARFSPALLLGGESVLGPGTSSDIEDRERQRAELMAEEPEGVCERMRSAGLVLEGGDSGPGRAAGAKKNNERFGSLPEIHLMSGLRDNVVPWYWSQELALVLRENEFSFRNTVYSEADHLSFIGCFNRGEGENAIREDLIEIFLKKRRASQRVR</sequence>
<dbReference type="InterPro" id="IPR019826">
    <property type="entry name" value="Carboxylesterase_B_AS"/>
</dbReference>
<dbReference type="AlphaFoldDB" id="A0A7S2T989"/>
<comment type="similarity">
    <text evidence="2">Belongs to the AB hydrolase superfamily. Isoprenylcysteine methylesterase family.</text>
</comment>
<organism evidence="6">
    <name type="scientific">Chloropicon roscoffensis</name>
    <dbReference type="NCBI Taxonomy" id="1461544"/>
    <lineage>
        <taxon>Eukaryota</taxon>
        <taxon>Viridiplantae</taxon>
        <taxon>Chlorophyta</taxon>
        <taxon>Chloropicophyceae</taxon>
        <taxon>Chloropicales</taxon>
        <taxon>Chloropicaceae</taxon>
        <taxon>Chloropicon</taxon>
    </lineage>
</organism>
<evidence type="ECO:0000256" key="4">
    <source>
        <dbReference type="ARBA" id="ARBA00049507"/>
    </source>
</evidence>
<dbReference type="EMBL" id="HBHM01000305">
    <property type="protein sequence ID" value="CAD9720954.1"/>
    <property type="molecule type" value="Transcribed_RNA"/>
</dbReference>
<evidence type="ECO:0000313" key="6">
    <source>
        <dbReference type="EMBL" id="CAD9720954.1"/>
    </source>
</evidence>
<dbReference type="EC" id="3.1.1.n2" evidence="3"/>
<dbReference type="PANTHER" id="PTHR48081:SF33">
    <property type="entry name" value="KYNURENINE FORMAMIDASE"/>
    <property type="match status" value="1"/>
</dbReference>
<keyword evidence="1" id="KW-0378">Hydrolase</keyword>
<feature type="domain" description="BD-FAE-like" evidence="5">
    <location>
        <begin position="106"/>
        <end position="202"/>
    </location>
</feature>
<dbReference type="PANTHER" id="PTHR48081">
    <property type="entry name" value="AB HYDROLASE SUPERFAMILY PROTEIN C4A8.06C"/>
    <property type="match status" value="1"/>
</dbReference>
<comment type="catalytic activity">
    <reaction evidence="4">
        <text>[protein]-C-terminal S-[(2E,6E)-farnesyl]-L-cysteine methyl ester + H2O = [protein]-C-terminal S-[(2E,6E)-farnesyl]-L-cysteine + methanol + H(+)</text>
        <dbReference type="Rhea" id="RHEA:48520"/>
        <dbReference type="Rhea" id="RHEA-COMP:12125"/>
        <dbReference type="Rhea" id="RHEA-COMP:12126"/>
        <dbReference type="ChEBI" id="CHEBI:15377"/>
        <dbReference type="ChEBI" id="CHEBI:15378"/>
        <dbReference type="ChEBI" id="CHEBI:17790"/>
        <dbReference type="ChEBI" id="CHEBI:90510"/>
        <dbReference type="ChEBI" id="CHEBI:90511"/>
        <dbReference type="EC" id="3.1.1.n2"/>
    </reaction>
</comment>
<dbReference type="GO" id="GO:0004061">
    <property type="term" value="F:arylformamidase activity"/>
    <property type="evidence" value="ECO:0007669"/>
    <property type="project" value="TreeGrafter"/>
</dbReference>
<evidence type="ECO:0000259" key="5">
    <source>
        <dbReference type="Pfam" id="PF20434"/>
    </source>
</evidence>
<accession>A0A7S2T989</accession>
<proteinExistence type="inferred from homology"/>
<dbReference type="Gene3D" id="3.40.50.1820">
    <property type="entry name" value="alpha/beta hydrolase"/>
    <property type="match status" value="1"/>
</dbReference>
<dbReference type="InterPro" id="IPR050300">
    <property type="entry name" value="GDXG_lipolytic_enzyme"/>
</dbReference>
<gene>
    <name evidence="6" type="ORF">CROS1312_LOCUS220</name>
</gene>
<evidence type="ECO:0000256" key="3">
    <source>
        <dbReference type="ARBA" id="ARBA00038928"/>
    </source>
</evidence>
<evidence type="ECO:0000256" key="1">
    <source>
        <dbReference type="ARBA" id="ARBA00022801"/>
    </source>
</evidence>
<name>A0A7S2T989_9CHLO</name>
<dbReference type="InterPro" id="IPR049492">
    <property type="entry name" value="BD-FAE-like_dom"/>
</dbReference>
<reference evidence="6" key="1">
    <citation type="submission" date="2021-01" db="EMBL/GenBank/DDBJ databases">
        <authorList>
            <person name="Corre E."/>
            <person name="Pelletier E."/>
            <person name="Niang G."/>
            <person name="Scheremetjew M."/>
            <person name="Finn R."/>
            <person name="Kale V."/>
            <person name="Holt S."/>
            <person name="Cochrane G."/>
            <person name="Meng A."/>
            <person name="Brown T."/>
            <person name="Cohen L."/>
        </authorList>
    </citation>
    <scope>NUCLEOTIDE SEQUENCE</scope>
    <source>
        <strain evidence="6">RCC2335</strain>
    </source>
</reference>
<dbReference type="SUPFAM" id="SSF53474">
    <property type="entry name" value="alpha/beta-Hydrolases"/>
    <property type="match status" value="1"/>
</dbReference>
<dbReference type="Pfam" id="PF20434">
    <property type="entry name" value="BD-FAE"/>
    <property type="match status" value="1"/>
</dbReference>
<evidence type="ECO:0000256" key="2">
    <source>
        <dbReference type="ARBA" id="ARBA00038028"/>
    </source>
</evidence>